<gene>
    <name evidence="2" type="ORF">Pmani_033325</name>
</gene>
<dbReference type="Pfam" id="PF07247">
    <property type="entry name" value="AATase"/>
    <property type="match status" value="1"/>
</dbReference>
<dbReference type="Proteomes" id="UP001292094">
    <property type="component" value="Unassembled WGS sequence"/>
</dbReference>
<dbReference type="PANTHER" id="PTHR28037">
    <property type="entry name" value="ALCOHOL O-ACETYLTRANSFERASE 1-RELATED"/>
    <property type="match status" value="1"/>
</dbReference>
<evidence type="ECO:0000313" key="3">
    <source>
        <dbReference type="Proteomes" id="UP001292094"/>
    </source>
</evidence>
<accession>A0AAE1NR61</accession>
<feature type="compositionally biased region" description="Low complexity" evidence="1">
    <location>
        <begin position="118"/>
        <end position="127"/>
    </location>
</feature>
<sequence>MGQKRRSKGASVGGEGGGEGGGGGGGGGGVGLEDGGSMEGYTNVLHSSTSLAPSTFTHNKDDVSTTNAFHKNLTPRSSFDSVVSNRSSVSSSSQEDSNVSDLSSVSSGQEDLVESSDRSSVSSGQEDSAFDHKDDCSDSAFEQESCHSQTEDCAFDHDTLDFDTNGPFDGGKYTTGKMVAAEKEKGEEEEGATSARDFHDGPSTSSDWDCSEGPLLSSDLLLPDHNTNSYVEFNQQTLQTSYAFGSFTSYFDNSSDLNSNTNGTEDQVAGPYTTPLNRKIALQLESSNKPDTSPRESVHYMGEWVRPLGKFEVLMATGGFYSTLNTIQALRISSTQPIRPDAVRYAITTLARRTELMQVGVVRRGLWWWFRRMDSLTVPFRVEEPQDGDVMPIYYYLLHKAYNMSRGPLWRARLVTQPQTSDGVHRAVLMFTIHHCITDAFTNMILCRETLKILNASMTGQVFIPELRPLSPAIGDQLVSSSDLLYAAKFAFYKFYSSTVGNFNKYVYFNGAFPQPVTTNATTKVLYDEMTEEATRRLLKRCKSAEATVHSTIMTLAKLAMVTVANERSGGLHDNATIRVLNCVNMRRYFPEAYQDAVGCHISIEEQEIEVDTLDVTSPERLWSLVRRVHQSLHKSLKDGQPYKNLPGLVPCSVLIPLNYALTTLNQPCLNDSHIISTNMGDLRDLLPEQCGEGPVRITHLLRCVSDQFTGHPYTLIFHTFLGRFSFCLEHYTNKTDPDLASQFFSVLSNYISDVASHGAIRTGEVDRSQYFHTDKF</sequence>
<dbReference type="InterPro" id="IPR052058">
    <property type="entry name" value="Alcohol_O-acetyltransferase"/>
</dbReference>
<dbReference type="Gene3D" id="3.30.559.30">
    <property type="entry name" value="Nonribosomal peptide synthetase, condensation domain"/>
    <property type="match status" value="1"/>
</dbReference>
<name>A0AAE1NR61_9EUCA</name>
<dbReference type="SUPFAM" id="SSF52777">
    <property type="entry name" value="CoA-dependent acyltransferases"/>
    <property type="match status" value="2"/>
</dbReference>
<reference evidence="2" key="1">
    <citation type="submission" date="2023-11" db="EMBL/GenBank/DDBJ databases">
        <title>Genome assemblies of two species of porcelain crab, Petrolisthes cinctipes and Petrolisthes manimaculis (Anomura: Porcellanidae).</title>
        <authorList>
            <person name="Angst P."/>
        </authorList>
    </citation>
    <scope>NUCLEOTIDE SEQUENCE</scope>
    <source>
        <strain evidence="2">PB745_02</strain>
        <tissue evidence="2">Gill</tissue>
    </source>
</reference>
<keyword evidence="3" id="KW-1185">Reference proteome</keyword>
<feature type="region of interest" description="Disordered" evidence="1">
    <location>
        <begin position="180"/>
        <end position="210"/>
    </location>
</feature>
<dbReference type="Gene3D" id="3.30.559.10">
    <property type="entry name" value="Chloramphenicol acetyltransferase-like domain"/>
    <property type="match status" value="1"/>
</dbReference>
<proteinExistence type="predicted"/>
<dbReference type="AlphaFoldDB" id="A0AAE1NR61"/>
<dbReference type="InterPro" id="IPR010828">
    <property type="entry name" value="Atf2/Sli1-like"/>
</dbReference>
<dbReference type="PANTHER" id="PTHR28037:SF1">
    <property type="entry name" value="ALCOHOL O-ACETYLTRANSFERASE 1-RELATED"/>
    <property type="match status" value="1"/>
</dbReference>
<feature type="compositionally biased region" description="Polar residues" evidence="1">
    <location>
        <begin position="44"/>
        <end position="57"/>
    </location>
</feature>
<organism evidence="2 3">
    <name type="scientific">Petrolisthes manimaculis</name>
    <dbReference type="NCBI Taxonomy" id="1843537"/>
    <lineage>
        <taxon>Eukaryota</taxon>
        <taxon>Metazoa</taxon>
        <taxon>Ecdysozoa</taxon>
        <taxon>Arthropoda</taxon>
        <taxon>Crustacea</taxon>
        <taxon>Multicrustacea</taxon>
        <taxon>Malacostraca</taxon>
        <taxon>Eumalacostraca</taxon>
        <taxon>Eucarida</taxon>
        <taxon>Decapoda</taxon>
        <taxon>Pleocyemata</taxon>
        <taxon>Anomura</taxon>
        <taxon>Galatheoidea</taxon>
        <taxon>Porcellanidae</taxon>
        <taxon>Petrolisthes</taxon>
    </lineage>
</organism>
<dbReference type="EMBL" id="JAWZYT010004385">
    <property type="protein sequence ID" value="KAK4294026.1"/>
    <property type="molecule type" value="Genomic_DNA"/>
</dbReference>
<evidence type="ECO:0000313" key="2">
    <source>
        <dbReference type="EMBL" id="KAK4294026.1"/>
    </source>
</evidence>
<feature type="compositionally biased region" description="Low complexity" evidence="1">
    <location>
        <begin position="77"/>
        <end position="107"/>
    </location>
</feature>
<dbReference type="InterPro" id="IPR023213">
    <property type="entry name" value="CAT-like_dom_sf"/>
</dbReference>
<evidence type="ECO:0008006" key="4">
    <source>
        <dbReference type="Google" id="ProtNLM"/>
    </source>
</evidence>
<protein>
    <recommendedName>
        <fullName evidence="4">Condensation domain-containing protein</fullName>
    </recommendedName>
</protein>
<feature type="compositionally biased region" description="Gly residues" evidence="1">
    <location>
        <begin position="11"/>
        <end position="38"/>
    </location>
</feature>
<comment type="caution">
    <text evidence="2">The sequence shown here is derived from an EMBL/GenBank/DDBJ whole genome shotgun (WGS) entry which is preliminary data.</text>
</comment>
<feature type="region of interest" description="Disordered" evidence="1">
    <location>
        <begin position="1"/>
        <end position="143"/>
    </location>
</feature>
<evidence type="ECO:0000256" key="1">
    <source>
        <dbReference type="SAM" id="MobiDB-lite"/>
    </source>
</evidence>